<feature type="domain" description="Chromo" evidence="2">
    <location>
        <begin position="107"/>
        <end position="192"/>
    </location>
</feature>
<accession>A0ABQ5KL59</accession>
<proteinExistence type="predicted"/>
<feature type="compositionally biased region" description="Low complexity" evidence="1">
    <location>
        <begin position="651"/>
        <end position="684"/>
    </location>
</feature>
<reference evidence="3" key="1">
    <citation type="submission" date="2022-03" db="EMBL/GenBank/DDBJ databases">
        <title>Draft genome sequence of Aduncisulcus paluster, a free-living microaerophilic Fornicata.</title>
        <authorList>
            <person name="Yuyama I."/>
            <person name="Kume K."/>
            <person name="Tamura T."/>
            <person name="Inagaki Y."/>
            <person name="Hashimoto T."/>
        </authorList>
    </citation>
    <scope>NUCLEOTIDE SEQUENCE</scope>
    <source>
        <strain evidence="3">NY0171</strain>
    </source>
</reference>
<dbReference type="SUPFAM" id="SSF54160">
    <property type="entry name" value="Chromo domain-like"/>
    <property type="match status" value="1"/>
</dbReference>
<sequence>MKTMLRSPSVEYTAVLPHIETIIAMRNQPSQEFLCKIVGRAYHDLVWLSGDFISSYNNRKLDPKIKMFTRKISNSSHKNLSLRYNPTQPISDSLVCQFRSVFSPDYLIAERILCSADTPTVPKYEAVYTPLSQLFLGIPNGPEEQLYLVKWVHQNIDMATWETKGSLESIINGPEVLAAFESGNSDKYPTLDGLCSAFMGDSKLDYAYDIGKDPQLTLLSTFVKSCEVVVNHNTLVGKVSLIDKGDYTGPESRESLMDAMLAPEVLARHLEVLKQCPFISIASVNAPSWMRILIPFLVIHLFPLAVIAKYPSLTISSLSFLPALASSGSTGPIPLLHYAPCVWGASEWLSCRELGECMSIVYDKEKSEKDAREKLDVIIKQENKKQAKGHHVTKKTLPVPREGVFASCRWDELLNMSEEERKENGWNSDIPSNGSVDHKKVLAIVSAILKGDTTIKSENPDDKASVLTNYSHFSFLSSPLIEMHKATFSLSPPRVAAVVRKCSIMFHLMLEFIGVQGPLLLIGPGRPDSVSDWLDELHTSLPHKQVLSYFGSKKTLQIMRVIDCFKCGKIKGRATKEKVFGRSEGEKKRKNFDPLFDLFATQIDIRHDIDVGTVGSFCEHVHTIAEHERDAMWKDDFDPSDVKREGQIRVSVQSSISSSSSSDLSSVTSSSHSSRIHGGSTSSSFRRKSSHKSTSSSVSSSSSTVSSSAPPLAISGGSNEIVHLKSHPMFSSPFTCDVMLTSLSTVEKDCGFLQSILWAGMLVEETPSLRQSGSYKKLPSLMSIIARTRYLLLRFIPQLKPSQALSNVTGFFIRDFRDGVLGNVESASLLKEACIYDGRICQKIRKYEKLKSSETWSIKLCERGTDRKRRRRESTIAPQQPLEPNSGDVVGTGALESVELTRGSTSATPVVSSGANGSNNNNSGHNVYNSTHSKSKSKSRKKEKEDQSSKKRTPSGNSQSYQEARVMREEE</sequence>
<dbReference type="Gene3D" id="2.40.50.40">
    <property type="match status" value="1"/>
</dbReference>
<feature type="compositionally biased region" description="Low complexity" evidence="1">
    <location>
        <begin position="692"/>
        <end position="708"/>
    </location>
</feature>
<organism evidence="3 4">
    <name type="scientific">Aduncisulcus paluster</name>
    <dbReference type="NCBI Taxonomy" id="2918883"/>
    <lineage>
        <taxon>Eukaryota</taxon>
        <taxon>Metamonada</taxon>
        <taxon>Carpediemonas-like organisms</taxon>
        <taxon>Aduncisulcus</taxon>
    </lineage>
</organism>
<evidence type="ECO:0000313" key="4">
    <source>
        <dbReference type="Proteomes" id="UP001057375"/>
    </source>
</evidence>
<keyword evidence="4" id="KW-1185">Reference proteome</keyword>
<gene>
    <name evidence="3" type="ORF">ADUPG1_007215</name>
</gene>
<dbReference type="InterPro" id="IPR016197">
    <property type="entry name" value="Chromo-like_dom_sf"/>
</dbReference>
<evidence type="ECO:0000313" key="3">
    <source>
        <dbReference type="EMBL" id="GKT33240.1"/>
    </source>
</evidence>
<evidence type="ECO:0000259" key="2">
    <source>
        <dbReference type="PROSITE" id="PS50013"/>
    </source>
</evidence>
<dbReference type="EMBL" id="BQXS01010180">
    <property type="protein sequence ID" value="GKT33240.1"/>
    <property type="molecule type" value="Genomic_DNA"/>
</dbReference>
<dbReference type="PROSITE" id="PS50013">
    <property type="entry name" value="CHROMO_2"/>
    <property type="match status" value="1"/>
</dbReference>
<evidence type="ECO:0000256" key="1">
    <source>
        <dbReference type="SAM" id="MobiDB-lite"/>
    </source>
</evidence>
<comment type="caution">
    <text evidence="3">The sequence shown here is derived from an EMBL/GenBank/DDBJ whole genome shotgun (WGS) entry which is preliminary data.</text>
</comment>
<feature type="non-terminal residue" evidence="3">
    <location>
        <position position="971"/>
    </location>
</feature>
<feature type="compositionally biased region" description="Low complexity" evidence="1">
    <location>
        <begin position="910"/>
        <end position="930"/>
    </location>
</feature>
<protein>
    <recommendedName>
        <fullName evidence="2">Chromo domain-containing protein</fullName>
    </recommendedName>
</protein>
<dbReference type="InterPro" id="IPR000953">
    <property type="entry name" value="Chromo/chromo_shadow_dom"/>
</dbReference>
<dbReference type="Proteomes" id="UP001057375">
    <property type="component" value="Unassembled WGS sequence"/>
</dbReference>
<feature type="region of interest" description="Disordered" evidence="1">
    <location>
        <begin position="648"/>
        <end position="711"/>
    </location>
</feature>
<name>A0ABQ5KL59_9EUKA</name>
<feature type="region of interest" description="Disordered" evidence="1">
    <location>
        <begin position="867"/>
        <end position="971"/>
    </location>
</feature>